<keyword evidence="3" id="KW-0732">Signal</keyword>
<evidence type="ECO:0000256" key="2">
    <source>
        <dbReference type="ARBA" id="ARBA00022448"/>
    </source>
</evidence>
<dbReference type="NCBIfam" id="NF037995">
    <property type="entry name" value="TRAP_S1"/>
    <property type="match status" value="1"/>
</dbReference>
<evidence type="ECO:0000313" key="6">
    <source>
        <dbReference type="Proteomes" id="UP000199648"/>
    </source>
</evidence>
<keyword evidence="6" id="KW-1185">Reference proteome</keyword>
<dbReference type="GO" id="GO:0030288">
    <property type="term" value="C:outer membrane-bounded periplasmic space"/>
    <property type="evidence" value="ECO:0007669"/>
    <property type="project" value="InterPro"/>
</dbReference>
<dbReference type="Pfam" id="PF03480">
    <property type="entry name" value="DctP"/>
    <property type="match status" value="1"/>
</dbReference>
<dbReference type="PROSITE" id="PS51257">
    <property type="entry name" value="PROKAR_LIPOPROTEIN"/>
    <property type="match status" value="1"/>
</dbReference>
<keyword evidence="4" id="KW-0175">Coiled coil</keyword>
<dbReference type="Gene3D" id="3.40.190.170">
    <property type="entry name" value="Bacterial extracellular solute-binding protein, family 7"/>
    <property type="match status" value="1"/>
</dbReference>
<evidence type="ECO:0000313" key="5">
    <source>
        <dbReference type="EMBL" id="SCZ65042.1"/>
    </source>
</evidence>
<name>A0A1G5QTG2_9GAMM</name>
<dbReference type="OrthoDB" id="5670809at2"/>
<comment type="similarity">
    <text evidence="1">Belongs to the bacterial solute-binding protein 7 family.</text>
</comment>
<proteinExistence type="inferred from homology"/>
<dbReference type="PANTHER" id="PTHR33376:SF7">
    <property type="entry name" value="C4-DICARBOXYLATE-BINDING PROTEIN DCTB"/>
    <property type="match status" value="1"/>
</dbReference>
<evidence type="ECO:0000256" key="4">
    <source>
        <dbReference type="SAM" id="Coils"/>
    </source>
</evidence>
<dbReference type="GO" id="GO:0055085">
    <property type="term" value="P:transmembrane transport"/>
    <property type="evidence" value="ECO:0007669"/>
    <property type="project" value="InterPro"/>
</dbReference>
<dbReference type="PIRSF" id="PIRSF006470">
    <property type="entry name" value="DctB"/>
    <property type="match status" value="1"/>
</dbReference>
<dbReference type="EMBL" id="FMWD01000009">
    <property type="protein sequence ID" value="SCZ65042.1"/>
    <property type="molecule type" value="Genomic_DNA"/>
</dbReference>
<gene>
    <name evidence="5" type="ORF">SAMN03097708_02771</name>
</gene>
<dbReference type="RefSeq" id="WP_092998345.1">
    <property type="nucleotide sequence ID" value="NZ_FMWD01000009.1"/>
</dbReference>
<sequence length="333" mass="37694">MRRFFLLFTVVFLVAGCSGEPQIRFALEEVEGSVQDAYAQRFKALIEERSEGRIKVNVYPYGALGSSAQLTEQVQNGALQFAFASPGHLGSVVPEVQVFSLHFLFSDDEQVNQQIFTGSGELKRLLGEAYRERNLELLSIVQEGWMVWTGDRPLRSPSDFEGFKIRTMPSPLLVEAYQAYGANPTPMPYSEVYGALQLNMIDGQVNPIFAIEEMSFYEVQEVLTFANHLPFVSTLVANPDFLAGLSESDRELVESVRAELDEEIFELQQRFNRERLETIREESDIQVVRLVEEEREVFRDAAMPVRDSYIKSAGERGAVILKAVTAARNRLEQ</sequence>
<reference evidence="5 6" key="1">
    <citation type="submission" date="2016-10" db="EMBL/GenBank/DDBJ databases">
        <authorList>
            <person name="de Groot N.N."/>
        </authorList>
    </citation>
    <scope>NUCLEOTIDE SEQUENCE [LARGE SCALE GENOMIC DNA]</scope>
    <source>
        <strain evidence="5 6">HLD2</strain>
    </source>
</reference>
<dbReference type="PANTHER" id="PTHR33376">
    <property type="match status" value="1"/>
</dbReference>
<feature type="coiled-coil region" evidence="4">
    <location>
        <begin position="250"/>
        <end position="277"/>
    </location>
</feature>
<keyword evidence="2" id="KW-0813">Transport</keyword>
<evidence type="ECO:0000256" key="3">
    <source>
        <dbReference type="ARBA" id="ARBA00022729"/>
    </source>
</evidence>
<protein>
    <submittedName>
        <fullName evidence="5">Tripartite ATP-independent transporter solute receptor, DctP family</fullName>
    </submittedName>
</protein>
<keyword evidence="5" id="KW-0675">Receptor</keyword>
<organism evidence="5 6">
    <name type="scientific">Thiohalomonas denitrificans</name>
    <dbReference type="NCBI Taxonomy" id="415747"/>
    <lineage>
        <taxon>Bacteria</taxon>
        <taxon>Pseudomonadati</taxon>
        <taxon>Pseudomonadota</taxon>
        <taxon>Gammaproteobacteria</taxon>
        <taxon>Thiohalomonadales</taxon>
        <taxon>Thiohalomonadaceae</taxon>
        <taxon>Thiohalomonas</taxon>
    </lineage>
</organism>
<dbReference type="InterPro" id="IPR038404">
    <property type="entry name" value="TRAP_DctP_sf"/>
</dbReference>
<dbReference type="Proteomes" id="UP000199648">
    <property type="component" value="Unassembled WGS sequence"/>
</dbReference>
<dbReference type="InterPro" id="IPR018389">
    <property type="entry name" value="DctP_fam"/>
</dbReference>
<dbReference type="InterPro" id="IPR004682">
    <property type="entry name" value="TRAP_DctP"/>
</dbReference>
<dbReference type="AlphaFoldDB" id="A0A1G5QTG2"/>
<accession>A0A1G5QTG2</accession>
<dbReference type="STRING" id="415747.SAMN03097708_02771"/>
<evidence type="ECO:0000256" key="1">
    <source>
        <dbReference type="ARBA" id="ARBA00009023"/>
    </source>
</evidence>
<dbReference type="CDD" id="cd13668">
    <property type="entry name" value="PBP2_TRAP_UehA_TeaA"/>
    <property type="match status" value="1"/>
</dbReference>